<dbReference type="KEGG" id="ttk:TST_1064"/>
<feature type="short sequence motif" description="'HIGH' region" evidence="7">
    <location>
        <begin position="7"/>
        <end position="17"/>
    </location>
</feature>
<dbReference type="RefSeq" id="WP_068549852.1">
    <property type="nucleotide sequence ID" value="NZ_AP013035.1"/>
</dbReference>
<dbReference type="GO" id="GO:0004818">
    <property type="term" value="F:glutamate-tRNA ligase activity"/>
    <property type="evidence" value="ECO:0007669"/>
    <property type="project" value="UniProtKB-UniRule"/>
</dbReference>
<evidence type="ECO:0000256" key="3">
    <source>
        <dbReference type="ARBA" id="ARBA00022741"/>
    </source>
</evidence>
<keyword evidence="7" id="KW-0963">Cytoplasm</keyword>
<comment type="subunit">
    <text evidence="7">Monomer.</text>
</comment>
<dbReference type="PATRIC" id="fig|1298851.3.peg.1119"/>
<keyword evidence="3 7" id="KW-0547">Nucleotide-binding</keyword>
<dbReference type="HAMAP" id="MF_00022">
    <property type="entry name" value="Glu_tRNA_synth_type1"/>
    <property type="match status" value="1"/>
</dbReference>
<keyword evidence="5 7" id="KW-0648">Protein biosynthesis</keyword>
<feature type="domain" description="Glutamyl/glutaminyl-tRNA synthetase class Ib catalytic" evidence="8">
    <location>
        <begin position="2"/>
        <end position="304"/>
    </location>
</feature>
<organism evidence="10 11">
    <name type="scientific">Thermosulfidibacter takaii (strain DSM 17441 / JCM 13301 / NBRC 103674 / ABI70S6)</name>
    <dbReference type="NCBI Taxonomy" id="1298851"/>
    <lineage>
        <taxon>Bacteria</taxon>
        <taxon>Pseudomonadati</taxon>
        <taxon>Thermosulfidibacterota</taxon>
        <taxon>Thermosulfidibacteria</taxon>
        <taxon>Thermosulfidibacterales</taxon>
        <taxon>Thermosulfidibacteraceae</taxon>
    </lineage>
</organism>
<evidence type="ECO:0000256" key="5">
    <source>
        <dbReference type="ARBA" id="ARBA00022917"/>
    </source>
</evidence>
<dbReference type="InterPro" id="IPR001412">
    <property type="entry name" value="aa-tRNA-synth_I_CS"/>
</dbReference>
<dbReference type="Proteomes" id="UP000063234">
    <property type="component" value="Chromosome"/>
</dbReference>
<dbReference type="GO" id="GO:0006424">
    <property type="term" value="P:glutamyl-tRNA aminoacylation"/>
    <property type="evidence" value="ECO:0007669"/>
    <property type="project" value="UniProtKB-UniRule"/>
</dbReference>
<evidence type="ECO:0000256" key="6">
    <source>
        <dbReference type="ARBA" id="ARBA00023146"/>
    </source>
</evidence>
<dbReference type="EMBL" id="AP013035">
    <property type="protein sequence ID" value="BAT71858.1"/>
    <property type="molecule type" value="Genomic_DNA"/>
</dbReference>
<feature type="binding site" evidence="7">
    <location>
        <position position="241"/>
    </location>
    <ligand>
        <name>ATP</name>
        <dbReference type="ChEBI" id="CHEBI:30616"/>
    </ligand>
</feature>
<comment type="subcellular location">
    <subcellularLocation>
        <location evidence="7">Cytoplasm</location>
    </subcellularLocation>
</comment>
<dbReference type="PROSITE" id="PS00178">
    <property type="entry name" value="AA_TRNA_LIGASE_I"/>
    <property type="match status" value="1"/>
</dbReference>
<keyword evidence="6 7" id="KW-0030">Aminoacyl-tRNA synthetase</keyword>
<dbReference type="InterPro" id="IPR000924">
    <property type="entry name" value="Glu/Gln-tRNA-synth"/>
</dbReference>
<evidence type="ECO:0000256" key="7">
    <source>
        <dbReference type="HAMAP-Rule" id="MF_00022"/>
    </source>
</evidence>
<dbReference type="SUPFAM" id="SSF52374">
    <property type="entry name" value="Nucleotidylyl transferase"/>
    <property type="match status" value="1"/>
</dbReference>
<dbReference type="PRINTS" id="PR00987">
    <property type="entry name" value="TRNASYNTHGLU"/>
</dbReference>
<evidence type="ECO:0000259" key="8">
    <source>
        <dbReference type="Pfam" id="PF00749"/>
    </source>
</evidence>
<dbReference type="PANTHER" id="PTHR43311">
    <property type="entry name" value="GLUTAMATE--TRNA LIGASE"/>
    <property type="match status" value="1"/>
</dbReference>
<dbReference type="SUPFAM" id="SSF48163">
    <property type="entry name" value="An anticodon-binding domain of class I aminoacyl-tRNA synthetases"/>
    <property type="match status" value="1"/>
</dbReference>
<comment type="caution">
    <text evidence="7">Lacks conserved residue(s) required for the propagation of feature annotation.</text>
</comment>
<comment type="similarity">
    <text evidence="1 7">Belongs to the class-I aminoacyl-tRNA synthetase family. Glutamate--tRNA ligase type 1 subfamily.</text>
</comment>
<dbReference type="InterPro" id="IPR045462">
    <property type="entry name" value="aa-tRNA-synth_I_cd-bd"/>
</dbReference>
<dbReference type="InterPro" id="IPR020058">
    <property type="entry name" value="Glu/Gln-tRNA-synth_Ib_cat-dom"/>
</dbReference>
<dbReference type="InterPro" id="IPR014729">
    <property type="entry name" value="Rossmann-like_a/b/a_fold"/>
</dbReference>
<dbReference type="InterPro" id="IPR049940">
    <property type="entry name" value="GluQ/Sye"/>
</dbReference>
<dbReference type="Pfam" id="PF00749">
    <property type="entry name" value="tRNA-synt_1c"/>
    <property type="match status" value="1"/>
</dbReference>
<dbReference type="GO" id="GO:0000049">
    <property type="term" value="F:tRNA binding"/>
    <property type="evidence" value="ECO:0007669"/>
    <property type="project" value="InterPro"/>
</dbReference>
<dbReference type="GO" id="GO:0005524">
    <property type="term" value="F:ATP binding"/>
    <property type="evidence" value="ECO:0007669"/>
    <property type="project" value="UniProtKB-UniRule"/>
</dbReference>
<dbReference type="Pfam" id="PF19269">
    <property type="entry name" value="Anticodon_2"/>
    <property type="match status" value="1"/>
</dbReference>
<keyword evidence="4 7" id="KW-0067">ATP-binding</keyword>
<evidence type="ECO:0000256" key="4">
    <source>
        <dbReference type="ARBA" id="ARBA00022840"/>
    </source>
</evidence>
<keyword evidence="11" id="KW-1185">Reference proteome</keyword>
<protein>
    <recommendedName>
        <fullName evidence="7">Glutamate--tRNA ligase</fullName>
        <ecNumber evidence="7">6.1.1.17</ecNumber>
    </recommendedName>
    <alternativeName>
        <fullName evidence="7">Glutamyl-tRNA synthetase</fullName>
        <shortName evidence="7">GluRS</shortName>
    </alternativeName>
</protein>
<dbReference type="OrthoDB" id="9801560at2"/>
<comment type="function">
    <text evidence="7">Catalyzes the attachment of glutamate to tRNA(Glu) in a two-step reaction: glutamate is first activated by ATP to form Glu-AMP and then transferred to the acceptor end of tRNA(Glu).</text>
</comment>
<name>A0A0S3QU56_THET7</name>
<keyword evidence="2 7" id="KW-0436">Ligase</keyword>
<comment type="catalytic activity">
    <reaction evidence="7">
        <text>tRNA(Glu) + L-glutamate + ATP = L-glutamyl-tRNA(Glu) + AMP + diphosphate</text>
        <dbReference type="Rhea" id="RHEA:23540"/>
        <dbReference type="Rhea" id="RHEA-COMP:9663"/>
        <dbReference type="Rhea" id="RHEA-COMP:9680"/>
        <dbReference type="ChEBI" id="CHEBI:29985"/>
        <dbReference type="ChEBI" id="CHEBI:30616"/>
        <dbReference type="ChEBI" id="CHEBI:33019"/>
        <dbReference type="ChEBI" id="CHEBI:78442"/>
        <dbReference type="ChEBI" id="CHEBI:78520"/>
        <dbReference type="ChEBI" id="CHEBI:456215"/>
        <dbReference type="EC" id="6.1.1.17"/>
    </reaction>
</comment>
<dbReference type="NCBIfam" id="TIGR00464">
    <property type="entry name" value="gltX_bact"/>
    <property type="match status" value="1"/>
</dbReference>
<feature type="short sequence motif" description="'KMSKS' region" evidence="7">
    <location>
        <begin position="238"/>
        <end position="242"/>
    </location>
</feature>
<dbReference type="EC" id="6.1.1.17" evidence="7"/>
<dbReference type="AlphaFoldDB" id="A0A0S3QU56"/>
<dbReference type="InterPro" id="IPR004527">
    <property type="entry name" value="Glu-tRNA-ligase_bac/mito"/>
</dbReference>
<evidence type="ECO:0000256" key="1">
    <source>
        <dbReference type="ARBA" id="ARBA00007894"/>
    </source>
</evidence>
<proteinExistence type="inferred from homology"/>
<evidence type="ECO:0000313" key="11">
    <source>
        <dbReference type="Proteomes" id="UP000063234"/>
    </source>
</evidence>
<dbReference type="Gene3D" id="3.40.50.620">
    <property type="entry name" value="HUPs"/>
    <property type="match status" value="1"/>
</dbReference>
<accession>A0A0S3QU56</accession>
<dbReference type="STRING" id="1298851.TST_1064"/>
<feature type="domain" description="Aminoacyl-tRNA synthetase class I anticodon-binding" evidence="9">
    <location>
        <begin position="385"/>
        <end position="430"/>
    </location>
</feature>
<evidence type="ECO:0000256" key="2">
    <source>
        <dbReference type="ARBA" id="ARBA00022598"/>
    </source>
</evidence>
<sequence>MKVRFAPSPTGFLHVGNARIALYNYLYSKKHGGEFILRIDDTSEESDPLFEDAIKEDLRWLGLCWDTEFKQSQRKAIYDKFFEELRRRDLVYPCFCSKEQLELDKKVLLSQGKPPRYVGRCRNLTKEEIEKRIKAGEPYCWRFKVSPGVSIAFKDLVKGKALFNSSHFGDFVIRRSDGSYLYMFTSAVDDGLMGITHVFRGEDHFSNTPLQIMIMKALGFGIPEFAHFPLLVNKDGKPFSKRENPPSLRDLASEGYIPEAISLFLFNLGRSHQITEPLNLDQLIKQFDPVHYGTSKTVYSEEQLSFCNRLFIRSMELERLKKLFLSFCGFDEIPKVDIFLEIFRENAVTLKDLCYYYKKVMLADFEPVLLKDEEKDLLYGYLQGQEDLPKGKLFRVLRKVLTGEKQGPPLDRIIELLGKDEVERRIKKALEVNHGD</sequence>
<reference evidence="11" key="1">
    <citation type="journal article" date="2018" name="Science">
        <title>A primordial and reversible TCA cycle in a facultatively chemolithoautotrophic thermophile.</title>
        <authorList>
            <person name="Nunoura T."/>
            <person name="Chikaraishi Y."/>
            <person name="Izaki R."/>
            <person name="Suwa T."/>
            <person name="Sato T."/>
            <person name="Harada T."/>
            <person name="Mori K."/>
            <person name="Kato Y."/>
            <person name="Miyazaki M."/>
            <person name="Shimamura S."/>
            <person name="Yanagawa K."/>
            <person name="Shuto A."/>
            <person name="Ohkouchi N."/>
            <person name="Fujita N."/>
            <person name="Takaki Y."/>
            <person name="Atomi H."/>
            <person name="Takai K."/>
        </authorList>
    </citation>
    <scope>NUCLEOTIDE SEQUENCE [LARGE SCALE GENOMIC DNA]</scope>
    <source>
        <strain evidence="11">DSM 17441 / JCM 13301 / NBRC 103674 / ABI70S6</strain>
    </source>
</reference>
<dbReference type="Gene3D" id="1.10.10.350">
    <property type="match status" value="1"/>
</dbReference>
<dbReference type="GO" id="GO:0005829">
    <property type="term" value="C:cytosol"/>
    <property type="evidence" value="ECO:0007669"/>
    <property type="project" value="TreeGrafter"/>
</dbReference>
<dbReference type="InterPro" id="IPR020751">
    <property type="entry name" value="aa-tRNA-synth_I_codon-bd_sub2"/>
</dbReference>
<dbReference type="InterPro" id="IPR008925">
    <property type="entry name" value="aa_tRNA-synth_I_cd-bd_sf"/>
</dbReference>
<dbReference type="PANTHER" id="PTHR43311:SF2">
    <property type="entry name" value="GLUTAMATE--TRNA LIGASE, MITOCHONDRIAL-RELATED"/>
    <property type="match status" value="1"/>
</dbReference>
<evidence type="ECO:0000259" key="9">
    <source>
        <dbReference type="Pfam" id="PF19269"/>
    </source>
</evidence>
<evidence type="ECO:0000313" key="10">
    <source>
        <dbReference type="EMBL" id="BAT71858.1"/>
    </source>
</evidence>
<gene>
    <name evidence="7" type="primary">gltX</name>
    <name evidence="10" type="ORF">TST_1064</name>
</gene>